<accession>A0A161JXJ1</accession>
<keyword evidence="5" id="KW-1015">Disulfide bond</keyword>
<feature type="signal peptide" evidence="6">
    <location>
        <begin position="1"/>
        <end position="23"/>
    </location>
</feature>
<dbReference type="PRINTS" id="PR00740">
    <property type="entry name" value="GLHYDRLASE27"/>
</dbReference>
<comment type="catalytic activity">
    <reaction evidence="5">
        <text>Hydrolysis of terminal, non-reducing alpha-D-galactose residues in alpha-D-galactosides, including galactose oligosaccharides, galactomannans and galactolipids.</text>
        <dbReference type="EC" id="3.2.1.22"/>
    </reaction>
</comment>
<reference evidence="8 9" key="1">
    <citation type="submission" date="2016-02" db="EMBL/GenBank/DDBJ databases">
        <title>Complete genome sequencing and analysis of ATSB10, Dyella thiooxydans isolated from rhizosphere soil of sunflower (Helianthus annuus L.).</title>
        <authorList>
            <person name="Lee Y."/>
            <person name="Hwangbo K."/>
            <person name="Chung H."/>
            <person name="Yoo J."/>
            <person name="Kim K.Y."/>
            <person name="Sa T.M."/>
            <person name="Um Y."/>
            <person name="Madhaiyan M."/>
        </authorList>
    </citation>
    <scope>NUCLEOTIDE SEQUENCE [LARGE SCALE GENOMIC DNA]</scope>
    <source>
        <strain evidence="8 9">ATSB10</strain>
    </source>
</reference>
<keyword evidence="3 5" id="KW-0378">Hydrolase</keyword>
<proteinExistence type="inferred from homology"/>
<dbReference type="PANTHER" id="PTHR11452:SF42">
    <property type="entry name" value="ALPHA-GALACTOSIDASE"/>
    <property type="match status" value="1"/>
</dbReference>
<feature type="domain" description="Alpha galactosidase C-terminal" evidence="7">
    <location>
        <begin position="380"/>
        <end position="452"/>
    </location>
</feature>
<evidence type="ECO:0000313" key="9">
    <source>
        <dbReference type="Proteomes" id="UP000077255"/>
    </source>
</evidence>
<organism evidence="8 9">
    <name type="scientific">Dyella thiooxydans</name>
    <dbReference type="NCBI Taxonomy" id="445710"/>
    <lineage>
        <taxon>Bacteria</taxon>
        <taxon>Pseudomonadati</taxon>
        <taxon>Pseudomonadota</taxon>
        <taxon>Gammaproteobacteria</taxon>
        <taxon>Lysobacterales</taxon>
        <taxon>Rhodanobacteraceae</taxon>
        <taxon>Dyella</taxon>
    </lineage>
</organism>
<dbReference type="InterPro" id="IPR013785">
    <property type="entry name" value="Aldolase_TIM"/>
</dbReference>
<sequence length="454" mass="50116">MRRWLRSALLLSTLIAAVAAAGAQEVAPTPPMGWNSWDAYGFTIDEAGFKANVSELAKLHAYGWTYAVIDEGWYMGDPLGDSLRHRDYALDAHGLLVPSAKRFPSSVDGQGFKALADWVHAHGLKFGIHIVRGIPRQAVDANLPIAGSRFHAQDAADTADTCPWDDGDYGVRDNAAGQAYYDSMLALYAHWGVDFLKVDCIADHPYRISEIRQIAAAITKTGRPIVLSLSPGPTQLSHAAEIRQYGQMWRISNDVWDGWTFVHEHPGDDFPMGVRNIFDRLPPWAGQARDGRWPDADMLPFGELAPHPGWGEPRHSRLTLDEERTQLTLLAIARSPLILGANLTRLDDATRALITNKDVIAVDQHSHDNHPLEHLPAGFGQVRVWAASGKAGERYLAVFNLDDKPLSLQATWRQLGLTSGKHAARELWSGDRLPTSDHLPIRLPAHGCALYSVE</sequence>
<dbReference type="InterPro" id="IPR013780">
    <property type="entry name" value="Glyco_hydro_b"/>
</dbReference>
<gene>
    <name evidence="8" type="ORF">ATSB10_27610</name>
</gene>
<name>A0A161JXJ1_9GAMM</name>
<dbReference type="KEGG" id="dtx:ATSB10_27610"/>
<dbReference type="Gene3D" id="3.20.20.70">
    <property type="entry name" value="Aldolase class I"/>
    <property type="match status" value="1"/>
</dbReference>
<evidence type="ECO:0000256" key="3">
    <source>
        <dbReference type="ARBA" id="ARBA00022801"/>
    </source>
</evidence>
<dbReference type="AlphaFoldDB" id="A0A161JXJ1"/>
<dbReference type="RefSeq" id="WP_063673284.1">
    <property type="nucleotide sequence ID" value="NZ_CP014841.1"/>
</dbReference>
<feature type="chain" id="PRO_5007824412" description="Alpha-galactosidase" evidence="6">
    <location>
        <begin position="24"/>
        <end position="454"/>
    </location>
</feature>
<dbReference type="SUPFAM" id="SSF51011">
    <property type="entry name" value="Glycosyl hydrolase domain"/>
    <property type="match status" value="1"/>
</dbReference>
<evidence type="ECO:0000259" key="7">
    <source>
        <dbReference type="Pfam" id="PF17801"/>
    </source>
</evidence>
<evidence type="ECO:0000256" key="6">
    <source>
        <dbReference type="SAM" id="SignalP"/>
    </source>
</evidence>
<dbReference type="OrthoDB" id="9807519at2"/>
<dbReference type="InterPro" id="IPR017853">
    <property type="entry name" value="GH"/>
</dbReference>
<comment type="similarity">
    <text evidence="1 5">Belongs to the glycosyl hydrolase 27 family.</text>
</comment>
<evidence type="ECO:0000256" key="5">
    <source>
        <dbReference type="RuleBase" id="RU361168"/>
    </source>
</evidence>
<dbReference type="EMBL" id="CP014841">
    <property type="protein sequence ID" value="AND70215.1"/>
    <property type="molecule type" value="Genomic_DNA"/>
</dbReference>
<protein>
    <recommendedName>
        <fullName evidence="5">Alpha-galactosidase</fullName>
        <ecNumber evidence="5">3.2.1.22</ecNumber>
    </recommendedName>
    <alternativeName>
        <fullName evidence="5">Melibiase</fullName>
    </alternativeName>
</protein>
<dbReference type="Pfam" id="PF17801">
    <property type="entry name" value="Melibiase_C"/>
    <property type="match status" value="1"/>
</dbReference>
<dbReference type="InterPro" id="IPR041233">
    <property type="entry name" value="Melibiase_C"/>
</dbReference>
<evidence type="ECO:0000256" key="2">
    <source>
        <dbReference type="ARBA" id="ARBA00022729"/>
    </source>
</evidence>
<dbReference type="STRING" id="445710.ATSB10_27610"/>
<evidence type="ECO:0000256" key="4">
    <source>
        <dbReference type="ARBA" id="ARBA00023295"/>
    </source>
</evidence>
<dbReference type="Gene3D" id="2.60.40.1180">
    <property type="entry name" value="Golgi alpha-mannosidase II"/>
    <property type="match status" value="1"/>
</dbReference>
<dbReference type="SUPFAM" id="SSF51445">
    <property type="entry name" value="(Trans)glycosidases"/>
    <property type="match status" value="1"/>
</dbReference>
<dbReference type="PANTHER" id="PTHR11452">
    <property type="entry name" value="ALPHA-GALACTOSIDASE/ALPHA-N-ACETYLGALACTOSAMINIDASE"/>
    <property type="match status" value="1"/>
</dbReference>
<dbReference type="GO" id="GO:0005975">
    <property type="term" value="P:carbohydrate metabolic process"/>
    <property type="evidence" value="ECO:0007669"/>
    <property type="project" value="InterPro"/>
</dbReference>
<keyword evidence="9" id="KW-1185">Reference proteome</keyword>
<evidence type="ECO:0000313" key="8">
    <source>
        <dbReference type="EMBL" id="AND70215.1"/>
    </source>
</evidence>
<dbReference type="GO" id="GO:0004557">
    <property type="term" value="F:alpha-galactosidase activity"/>
    <property type="evidence" value="ECO:0007669"/>
    <property type="project" value="UniProtKB-EC"/>
</dbReference>
<dbReference type="Proteomes" id="UP000077255">
    <property type="component" value="Chromosome"/>
</dbReference>
<evidence type="ECO:0000256" key="1">
    <source>
        <dbReference type="ARBA" id="ARBA00009743"/>
    </source>
</evidence>
<keyword evidence="2 6" id="KW-0732">Signal</keyword>
<dbReference type="Pfam" id="PF16499">
    <property type="entry name" value="Melibiase_2"/>
    <property type="match status" value="1"/>
</dbReference>
<dbReference type="InterPro" id="IPR002241">
    <property type="entry name" value="Glyco_hydro_27"/>
</dbReference>
<keyword evidence="4 5" id="KW-0326">Glycosidase</keyword>
<dbReference type="PATRIC" id="fig|445710.3.peg.2756"/>
<dbReference type="EC" id="3.2.1.22" evidence="5"/>
<dbReference type="CDD" id="cd14792">
    <property type="entry name" value="GH27"/>
    <property type="match status" value="1"/>
</dbReference>